<dbReference type="KEGG" id="tes:BW730_13745"/>
<feature type="compositionally biased region" description="Polar residues" evidence="1">
    <location>
        <begin position="405"/>
        <end position="419"/>
    </location>
</feature>
<keyword evidence="3" id="KW-1185">Reference proteome</keyword>
<sequence length="648" mass="68215">MEGSALIEGRAAAQRLLDGDRARRRGEAQIIEALCDLAECYRLDEDELTEVLVERRVQVGGEGTPSVSEHLRLEIAGLLGCTPPAATGRLADALNLKHRHPRLYEAVQRLELDAGRALKAAARCAHLHPMHADSVTNQWCRRQAGLGWTAAFNLLDKLIIAVDAKLAAERERKAREDRGVWVWGLFDGVMNLTGRLDVLDARLLDERLDQVAALLEPVFPTLTASQRRAKALAVLVDPHQAAALLDAAPQPELLDSFFDAAAGAHLPCRCRRCASAGGGVVTPGGIVTPGGVAADRPAVPVASTGGDAGWSGEVIGVAAAELSSRPVAATAGSAGRPIGAPEALRGAHVDLPARTVPAHGGLGFPWSGVCGPPHQASVRGEGPERTTARPVASLPGRTLPGPGSEPTTCQSGRSGTQSGEVGDPAAGPDEGPAGLDDGPNGLNDGRERNRAAAHLPGELADEPSGGSHSSRGRGAKAGSAPGRRRPVLQVSVHLHADAFGELSPVARVERAGHITTALLRELLGEAAFDVRVQPVIDLPRFAPADRYVPTDRMRRAVTLAFPVEPFPFSNRRTGSLDQDHTIAYRPGVAGQTRIGNLAPLSRGVHRAKTAGFWVLDQPSPGQMVWTSPLGYAYDVTPYGSRRRTTTSA</sequence>
<reference evidence="3" key="1">
    <citation type="submission" date="2017-02" db="EMBL/GenBank/DDBJ databases">
        <title>Tessaracoccus aquaemaris sp. nov., isolated from the intestine of a Korean rockfish, Sebastes schlegelii, in a marine aquaculture pond.</title>
        <authorList>
            <person name="Tak E.J."/>
            <person name="Bae J.-W."/>
        </authorList>
    </citation>
    <scope>NUCLEOTIDE SEQUENCE [LARGE SCALE GENOMIC DNA]</scope>
    <source>
        <strain evidence="3">NSG39</strain>
    </source>
</reference>
<feature type="region of interest" description="Disordered" evidence="1">
    <location>
        <begin position="373"/>
        <end position="484"/>
    </location>
</feature>
<organism evidence="2 3">
    <name type="scientific">Tessaracoccus aquimaris</name>
    <dbReference type="NCBI Taxonomy" id="1332264"/>
    <lineage>
        <taxon>Bacteria</taxon>
        <taxon>Bacillati</taxon>
        <taxon>Actinomycetota</taxon>
        <taxon>Actinomycetes</taxon>
        <taxon>Propionibacteriales</taxon>
        <taxon>Propionibacteriaceae</taxon>
        <taxon>Tessaracoccus</taxon>
    </lineage>
</organism>
<proteinExistence type="predicted"/>
<evidence type="ECO:0000256" key="1">
    <source>
        <dbReference type="SAM" id="MobiDB-lite"/>
    </source>
</evidence>
<dbReference type="EMBL" id="CP019606">
    <property type="protein sequence ID" value="AQP48409.1"/>
    <property type="molecule type" value="Genomic_DNA"/>
</dbReference>
<evidence type="ECO:0000313" key="2">
    <source>
        <dbReference type="EMBL" id="AQP48409.1"/>
    </source>
</evidence>
<protein>
    <submittedName>
        <fullName evidence="2">Uncharacterized protein</fullName>
    </submittedName>
</protein>
<dbReference type="AlphaFoldDB" id="A0A1Q2CQK6"/>
<dbReference type="STRING" id="1332264.BW730_13745"/>
<evidence type="ECO:0000313" key="3">
    <source>
        <dbReference type="Proteomes" id="UP000188145"/>
    </source>
</evidence>
<dbReference type="Proteomes" id="UP000188145">
    <property type="component" value="Chromosome"/>
</dbReference>
<dbReference type="RefSeq" id="WP_145952877.1">
    <property type="nucleotide sequence ID" value="NZ_CP019606.1"/>
</dbReference>
<accession>A0A1Q2CQK6</accession>
<feature type="compositionally biased region" description="Low complexity" evidence="1">
    <location>
        <begin position="434"/>
        <end position="443"/>
    </location>
</feature>
<gene>
    <name evidence="2" type="ORF">BW730_13745</name>
</gene>
<dbReference type="OrthoDB" id="3790359at2"/>
<name>A0A1Q2CQK6_9ACTN</name>